<dbReference type="Gene3D" id="3.30.70.2940">
    <property type="match status" value="1"/>
</dbReference>
<evidence type="ECO:0000313" key="2">
    <source>
        <dbReference type="Proteomes" id="UP000175616"/>
    </source>
</evidence>
<name>A0A1E7YL30_9PROT</name>
<evidence type="ECO:0008006" key="3">
    <source>
        <dbReference type="Google" id="ProtNLM"/>
    </source>
</evidence>
<dbReference type="AlphaFoldDB" id="A0A1E7YL30"/>
<protein>
    <recommendedName>
        <fullName evidence="3">CRISPR-associated protein Cmr3</fullName>
    </recommendedName>
</protein>
<proteinExistence type="predicted"/>
<gene>
    <name evidence="1" type="ORF">BAE27_11580</name>
</gene>
<organism evidence="1 2">
    <name type="scientific">Acidithiobacillus caldus</name>
    <dbReference type="NCBI Taxonomy" id="33059"/>
    <lineage>
        <taxon>Bacteria</taxon>
        <taxon>Pseudomonadati</taxon>
        <taxon>Pseudomonadota</taxon>
        <taxon>Acidithiobacillia</taxon>
        <taxon>Acidithiobacillales</taxon>
        <taxon>Acidithiobacillaceae</taxon>
        <taxon>Acidithiobacillus</taxon>
    </lineage>
</organism>
<accession>A0A1E7YL30</accession>
<dbReference type="InterPro" id="IPR019117">
    <property type="entry name" value="CRISPR-assoc_protein_Cmr3"/>
</dbReference>
<dbReference type="Pfam" id="PF09700">
    <property type="entry name" value="Cas_Cmr3"/>
    <property type="match status" value="1"/>
</dbReference>
<dbReference type="Proteomes" id="UP000175616">
    <property type="component" value="Unassembled WGS sequence"/>
</dbReference>
<dbReference type="RefSeq" id="WP_070114241.1">
    <property type="nucleotide sequence ID" value="NZ_LZYE01000328.1"/>
</dbReference>
<dbReference type="EMBL" id="LZYE01000328">
    <property type="protein sequence ID" value="OFC30539.1"/>
    <property type="molecule type" value="Genomic_DNA"/>
</dbReference>
<evidence type="ECO:0000313" key="1">
    <source>
        <dbReference type="EMBL" id="OFC30539.1"/>
    </source>
</evidence>
<dbReference type="Gene3D" id="2.60.40.4350">
    <property type="match status" value="1"/>
</dbReference>
<sequence length="384" mass="42873">MKHFYHIDPVAPLVFRSGRPFGTGSQDAARFPWPSAMAGALRTAWMRAQGDQRFRNAAQALQLPVAGPFLIDPDGNLFVPRPADAVVVLAENGDANAKKVYRLLPGSFPQNCGSNLPKGLRPVVAAEEFVGKPQKVASFWPLAAVLAWDEGSQDIPADLLKDEAEAAPLRLRRQRTHIQLDRQRRAAKESQLFQLESLDFGRERLPNGFAPAPWRLAAGFSEELPARLIQLGGERRGAWIEEGNNPFMAIPEKLHRRLKTATHFSLTLCTPAIFQHGWKPGWLDSELVGEVPGIPGLRLRLLAVACERWQGVSGWDLALQKPRPTRRAVPAGSTYWFEILEVPEGDWASQLWLNSISDSQQDRYDGWGLVYPRLHSHPMHPAHQ</sequence>
<comment type="caution">
    <text evidence="1">The sequence shown here is derived from an EMBL/GenBank/DDBJ whole genome shotgun (WGS) entry which is preliminary data.</text>
</comment>
<reference evidence="1 2" key="1">
    <citation type="submission" date="2016-06" db="EMBL/GenBank/DDBJ databases">
        <title>Gene turnover analysis identifies the evolutionary adaptation of the extremophile Acidithiobacillus caldus.</title>
        <authorList>
            <person name="Zhang X."/>
        </authorList>
    </citation>
    <scope>NUCLEOTIDE SEQUENCE [LARGE SCALE GENOMIC DNA]</scope>
    <source>
        <strain evidence="1 2">DX</strain>
    </source>
</reference>